<keyword evidence="1" id="KW-0812">Transmembrane</keyword>
<evidence type="ECO:0000313" key="2">
    <source>
        <dbReference type="EMBL" id="KAH7963425.1"/>
    </source>
</evidence>
<feature type="transmembrane region" description="Helical" evidence="1">
    <location>
        <begin position="6"/>
        <end position="26"/>
    </location>
</feature>
<dbReference type="VEuPathDB" id="VectorBase:RSAN_041875"/>
<dbReference type="Proteomes" id="UP000821837">
    <property type="component" value="Chromosome 3"/>
</dbReference>
<comment type="caution">
    <text evidence="2">The sequence shown here is derived from an EMBL/GenBank/DDBJ whole genome shotgun (WGS) entry which is preliminary data.</text>
</comment>
<evidence type="ECO:0000313" key="3">
    <source>
        <dbReference type="Proteomes" id="UP000821837"/>
    </source>
</evidence>
<organism evidence="2 3">
    <name type="scientific">Rhipicephalus sanguineus</name>
    <name type="common">Brown dog tick</name>
    <name type="synonym">Ixodes sanguineus</name>
    <dbReference type="NCBI Taxonomy" id="34632"/>
    <lineage>
        <taxon>Eukaryota</taxon>
        <taxon>Metazoa</taxon>
        <taxon>Ecdysozoa</taxon>
        <taxon>Arthropoda</taxon>
        <taxon>Chelicerata</taxon>
        <taxon>Arachnida</taxon>
        <taxon>Acari</taxon>
        <taxon>Parasitiformes</taxon>
        <taxon>Ixodida</taxon>
        <taxon>Ixodoidea</taxon>
        <taxon>Ixodidae</taxon>
        <taxon>Rhipicephalinae</taxon>
        <taxon>Rhipicephalus</taxon>
        <taxon>Rhipicephalus</taxon>
    </lineage>
</organism>
<keyword evidence="1" id="KW-0472">Membrane</keyword>
<evidence type="ECO:0000256" key="1">
    <source>
        <dbReference type="SAM" id="Phobius"/>
    </source>
</evidence>
<sequence>MVLDKTEALFATVYCIVTLAIGVWAGRKLHIEAHRMISLPVQADGAHPTNEGEYFLLRYFIYNRLMPLLLGVSSLTGTDVLTCRANAATWVGGGFLIGAAEAVYKYGIIRCQAPFGYALSLVLGEYGATEPDASRLVPFSVERNEELQAMD</sequence>
<keyword evidence="3" id="KW-1185">Reference proteome</keyword>
<gene>
    <name evidence="2" type="ORF">HPB52_021149</name>
</gene>
<accession>A0A9D4Q2T1</accession>
<dbReference type="EMBL" id="JABSTV010001249">
    <property type="protein sequence ID" value="KAH7963425.1"/>
    <property type="molecule type" value="Genomic_DNA"/>
</dbReference>
<proteinExistence type="predicted"/>
<protein>
    <submittedName>
        <fullName evidence="2">Uncharacterized protein</fullName>
    </submittedName>
</protein>
<reference evidence="2" key="1">
    <citation type="journal article" date="2020" name="Cell">
        <title>Large-Scale Comparative Analyses of Tick Genomes Elucidate Their Genetic Diversity and Vector Capacities.</title>
        <authorList>
            <consortium name="Tick Genome and Microbiome Consortium (TIGMIC)"/>
            <person name="Jia N."/>
            <person name="Wang J."/>
            <person name="Shi W."/>
            <person name="Du L."/>
            <person name="Sun Y."/>
            <person name="Zhan W."/>
            <person name="Jiang J.F."/>
            <person name="Wang Q."/>
            <person name="Zhang B."/>
            <person name="Ji P."/>
            <person name="Bell-Sakyi L."/>
            <person name="Cui X.M."/>
            <person name="Yuan T.T."/>
            <person name="Jiang B.G."/>
            <person name="Yang W.F."/>
            <person name="Lam T.T."/>
            <person name="Chang Q.C."/>
            <person name="Ding S.J."/>
            <person name="Wang X.J."/>
            <person name="Zhu J.G."/>
            <person name="Ruan X.D."/>
            <person name="Zhao L."/>
            <person name="Wei J.T."/>
            <person name="Ye R.Z."/>
            <person name="Que T.C."/>
            <person name="Du C.H."/>
            <person name="Zhou Y.H."/>
            <person name="Cheng J.X."/>
            <person name="Dai P.F."/>
            <person name="Guo W.B."/>
            <person name="Han X.H."/>
            <person name="Huang E.J."/>
            <person name="Li L.F."/>
            <person name="Wei W."/>
            <person name="Gao Y.C."/>
            <person name="Liu J.Z."/>
            <person name="Shao H.Z."/>
            <person name="Wang X."/>
            <person name="Wang C.C."/>
            <person name="Yang T.C."/>
            <person name="Huo Q.B."/>
            <person name="Li W."/>
            <person name="Chen H.Y."/>
            <person name="Chen S.E."/>
            <person name="Zhou L.G."/>
            <person name="Ni X.B."/>
            <person name="Tian J.H."/>
            <person name="Sheng Y."/>
            <person name="Liu T."/>
            <person name="Pan Y.S."/>
            <person name="Xia L.Y."/>
            <person name="Li J."/>
            <person name="Zhao F."/>
            <person name="Cao W.C."/>
        </authorList>
    </citation>
    <scope>NUCLEOTIDE SEQUENCE</scope>
    <source>
        <strain evidence="2">Rsan-2018</strain>
    </source>
</reference>
<keyword evidence="1" id="KW-1133">Transmembrane helix</keyword>
<reference evidence="2" key="2">
    <citation type="submission" date="2021-09" db="EMBL/GenBank/DDBJ databases">
        <authorList>
            <person name="Jia N."/>
            <person name="Wang J."/>
            <person name="Shi W."/>
            <person name="Du L."/>
            <person name="Sun Y."/>
            <person name="Zhan W."/>
            <person name="Jiang J."/>
            <person name="Wang Q."/>
            <person name="Zhang B."/>
            <person name="Ji P."/>
            <person name="Sakyi L.B."/>
            <person name="Cui X."/>
            <person name="Yuan T."/>
            <person name="Jiang B."/>
            <person name="Yang W."/>
            <person name="Lam T.T.-Y."/>
            <person name="Chang Q."/>
            <person name="Ding S."/>
            <person name="Wang X."/>
            <person name="Zhu J."/>
            <person name="Ruan X."/>
            <person name="Zhao L."/>
            <person name="Wei J."/>
            <person name="Que T."/>
            <person name="Du C."/>
            <person name="Cheng J."/>
            <person name="Dai P."/>
            <person name="Han X."/>
            <person name="Huang E."/>
            <person name="Gao Y."/>
            <person name="Liu J."/>
            <person name="Shao H."/>
            <person name="Ye R."/>
            <person name="Li L."/>
            <person name="Wei W."/>
            <person name="Wang X."/>
            <person name="Wang C."/>
            <person name="Huo Q."/>
            <person name="Li W."/>
            <person name="Guo W."/>
            <person name="Chen H."/>
            <person name="Chen S."/>
            <person name="Zhou L."/>
            <person name="Zhou L."/>
            <person name="Ni X."/>
            <person name="Tian J."/>
            <person name="Zhou Y."/>
            <person name="Sheng Y."/>
            <person name="Liu T."/>
            <person name="Pan Y."/>
            <person name="Xia L."/>
            <person name="Li J."/>
            <person name="Zhao F."/>
            <person name="Cao W."/>
        </authorList>
    </citation>
    <scope>NUCLEOTIDE SEQUENCE</scope>
    <source>
        <strain evidence="2">Rsan-2018</strain>
        <tissue evidence="2">Larvae</tissue>
    </source>
</reference>
<dbReference type="AlphaFoldDB" id="A0A9D4Q2T1"/>
<name>A0A9D4Q2T1_RHISA</name>